<proteinExistence type="predicted"/>
<accession>A0A2U3Q9E2</accession>
<evidence type="ECO:0000313" key="1">
    <source>
        <dbReference type="EMBL" id="SPP98007.1"/>
    </source>
</evidence>
<dbReference type="Proteomes" id="UP000246085">
    <property type="component" value="Chromosome BRAD3257"/>
</dbReference>
<dbReference type="EMBL" id="LS398110">
    <property type="protein sequence ID" value="SPP98007.1"/>
    <property type="molecule type" value="Genomic_DNA"/>
</dbReference>
<dbReference type="AlphaFoldDB" id="A0A2U3Q9E2"/>
<sequence length="40" mass="4303">MGYAALIHAYKLPVPLPRTFSAIGTKHRLIEQGGRPAPCA</sequence>
<evidence type="ECO:0000313" key="2">
    <source>
        <dbReference type="Proteomes" id="UP000246085"/>
    </source>
</evidence>
<organism evidence="1 2">
    <name type="scientific">Bradyrhizobium vignae</name>
    <dbReference type="NCBI Taxonomy" id="1549949"/>
    <lineage>
        <taxon>Bacteria</taxon>
        <taxon>Pseudomonadati</taxon>
        <taxon>Pseudomonadota</taxon>
        <taxon>Alphaproteobacteria</taxon>
        <taxon>Hyphomicrobiales</taxon>
        <taxon>Nitrobacteraceae</taxon>
        <taxon>Bradyrhizobium</taxon>
    </lineage>
</organism>
<dbReference type="KEGG" id="bvz:BRAD3257_7229"/>
<reference evidence="1 2" key="1">
    <citation type="submission" date="2018-03" db="EMBL/GenBank/DDBJ databases">
        <authorList>
            <person name="Gully D."/>
        </authorList>
    </citation>
    <scope>NUCLEOTIDE SEQUENCE [LARGE SCALE GENOMIC DNA]</scope>
    <source>
        <strain evidence="1">ORS3257</strain>
    </source>
</reference>
<gene>
    <name evidence="1" type="ORF">BRAD3257_7229</name>
</gene>
<protein>
    <submittedName>
        <fullName evidence="1">Uncharacterized protein</fullName>
    </submittedName>
</protein>
<name>A0A2U3Q9E2_9BRAD</name>